<keyword evidence="6" id="KW-0479">Metal-binding</keyword>
<keyword evidence="8" id="KW-0862">Zinc</keyword>
<evidence type="ECO:0000256" key="12">
    <source>
        <dbReference type="PROSITE-ProRule" id="PRU00175"/>
    </source>
</evidence>
<evidence type="ECO:0000256" key="10">
    <source>
        <dbReference type="ARBA" id="ARBA00023136"/>
    </source>
</evidence>
<feature type="domain" description="RING-type" evidence="14">
    <location>
        <begin position="121"/>
        <end position="163"/>
    </location>
</feature>
<keyword evidence="12" id="KW-0863">Zinc-finger</keyword>
<comment type="caution">
    <text evidence="15">The sequence shown here is derived from an EMBL/GenBank/DDBJ whole genome shotgun (WGS) entry which is preliminary data.</text>
</comment>
<dbReference type="SUPFAM" id="SSF57850">
    <property type="entry name" value="RING/U-box"/>
    <property type="match status" value="1"/>
</dbReference>
<dbReference type="EMBL" id="AWWV01009932">
    <property type="protein sequence ID" value="OMO83007.1"/>
    <property type="molecule type" value="Genomic_DNA"/>
</dbReference>
<dbReference type="EC" id="2.3.2.27" evidence="3"/>
<dbReference type="OMA" id="QIPATAY"/>
<dbReference type="InterPro" id="IPR044602">
    <property type="entry name" value="ATL10/ATL72-79-like"/>
</dbReference>
<reference evidence="15 16" key="1">
    <citation type="submission" date="2013-09" db="EMBL/GenBank/DDBJ databases">
        <title>Corchorus capsularis genome sequencing.</title>
        <authorList>
            <person name="Alam M."/>
            <person name="Haque M.S."/>
            <person name="Islam M.S."/>
            <person name="Emdad E.M."/>
            <person name="Islam M.M."/>
            <person name="Ahmed B."/>
            <person name="Halim A."/>
            <person name="Hossen Q.M.M."/>
            <person name="Hossain M.Z."/>
            <person name="Ahmed R."/>
            <person name="Khan M.M."/>
            <person name="Islam R."/>
            <person name="Rashid M.M."/>
            <person name="Khan S.A."/>
            <person name="Rahman M.S."/>
            <person name="Alam M."/>
        </authorList>
    </citation>
    <scope>NUCLEOTIDE SEQUENCE [LARGE SCALE GENOMIC DNA]</scope>
    <source>
        <strain evidence="16">cv. CVL-1</strain>
        <tissue evidence="15">Whole seedling</tissue>
    </source>
</reference>
<accession>A0A1R3IK88</accession>
<evidence type="ECO:0000256" key="2">
    <source>
        <dbReference type="ARBA" id="ARBA00004167"/>
    </source>
</evidence>
<name>A0A1R3IK88_COCAP</name>
<dbReference type="CDD" id="cd16461">
    <property type="entry name" value="RING-H2_EL5-like"/>
    <property type="match status" value="1"/>
</dbReference>
<evidence type="ECO:0000313" key="16">
    <source>
        <dbReference type="Proteomes" id="UP000188268"/>
    </source>
</evidence>
<evidence type="ECO:0000256" key="9">
    <source>
        <dbReference type="ARBA" id="ARBA00022989"/>
    </source>
</evidence>
<comment type="similarity">
    <text evidence="11">Belongs to the RING-type zinc finger family. ATL subfamily.</text>
</comment>
<dbReference type="Pfam" id="PF13639">
    <property type="entry name" value="zf-RING_2"/>
    <property type="match status" value="1"/>
</dbReference>
<comment type="catalytic activity">
    <reaction evidence="1">
        <text>S-ubiquitinyl-[E2 ubiquitin-conjugating enzyme]-L-cysteine + [acceptor protein]-L-lysine = [E2 ubiquitin-conjugating enzyme]-L-cysteine + N(6)-ubiquitinyl-[acceptor protein]-L-lysine.</text>
        <dbReference type="EC" id="2.3.2.27"/>
    </reaction>
</comment>
<dbReference type="InterPro" id="IPR013083">
    <property type="entry name" value="Znf_RING/FYVE/PHD"/>
</dbReference>
<evidence type="ECO:0000256" key="4">
    <source>
        <dbReference type="ARBA" id="ARBA00022679"/>
    </source>
</evidence>
<keyword evidence="7" id="KW-0833">Ubl conjugation pathway</keyword>
<organism evidence="15 16">
    <name type="scientific">Corchorus capsularis</name>
    <name type="common">Jute</name>
    <dbReference type="NCBI Taxonomy" id="210143"/>
    <lineage>
        <taxon>Eukaryota</taxon>
        <taxon>Viridiplantae</taxon>
        <taxon>Streptophyta</taxon>
        <taxon>Embryophyta</taxon>
        <taxon>Tracheophyta</taxon>
        <taxon>Spermatophyta</taxon>
        <taxon>Magnoliopsida</taxon>
        <taxon>eudicotyledons</taxon>
        <taxon>Gunneridae</taxon>
        <taxon>Pentapetalae</taxon>
        <taxon>rosids</taxon>
        <taxon>malvids</taxon>
        <taxon>Malvales</taxon>
        <taxon>Malvaceae</taxon>
        <taxon>Grewioideae</taxon>
        <taxon>Apeibeae</taxon>
        <taxon>Corchorus</taxon>
    </lineage>
</organism>
<dbReference type="GO" id="GO:0008270">
    <property type="term" value="F:zinc ion binding"/>
    <property type="evidence" value="ECO:0007669"/>
    <property type="project" value="UniProtKB-KW"/>
</dbReference>
<keyword evidence="4" id="KW-0808">Transferase</keyword>
<evidence type="ECO:0000256" key="7">
    <source>
        <dbReference type="ARBA" id="ARBA00022786"/>
    </source>
</evidence>
<dbReference type="PROSITE" id="PS50089">
    <property type="entry name" value="ZF_RING_2"/>
    <property type="match status" value="1"/>
</dbReference>
<dbReference type="Gene3D" id="3.30.40.10">
    <property type="entry name" value="Zinc/RING finger domain, C3HC4 (zinc finger)"/>
    <property type="match status" value="1"/>
</dbReference>
<dbReference type="PANTHER" id="PTHR46905">
    <property type="entry name" value="RING-H2 FINGER PROTEIN ATL78"/>
    <property type="match status" value="1"/>
</dbReference>
<keyword evidence="5 13" id="KW-0812">Transmembrane</keyword>
<dbReference type="PANTHER" id="PTHR46905:SF21">
    <property type="entry name" value="RING-TYPE E3 UBIQUITIN TRANSFERASE"/>
    <property type="match status" value="1"/>
</dbReference>
<proteinExistence type="inferred from homology"/>
<feature type="transmembrane region" description="Helical" evidence="13">
    <location>
        <begin position="32"/>
        <end position="53"/>
    </location>
</feature>
<evidence type="ECO:0000256" key="3">
    <source>
        <dbReference type="ARBA" id="ARBA00012483"/>
    </source>
</evidence>
<dbReference type="STRING" id="210143.A0A1R3IK88"/>
<dbReference type="InterPro" id="IPR001841">
    <property type="entry name" value="Znf_RING"/>
</dbReference>
<comment type="subcellular location">
    <subcellularLocation>
        <location evidence="2">Membrane</location>
        <topology evidence="2">Single-pass membrane protein</topology>
    </subcellularLocation>
</comment>
<keyword evidence="9 13" id="KW-1133">Transmembrane helix</keyword>
<keyword evidence="16" id="KW-1185">Reference proteome</keyword>
<evidence type="ECO:0000256" key="1">
    <source>
        <dbReference type="ARBA" id="ARBA00000900"/>
    </source>
</evidence>
<sequence>MLDKDMDTGMPPISLNSTIGSYTSEANFDNNMVIVLAALLCALICALGLNSAIRCAIRCGYTFGLIAGTPHPQQTPVSVRQQQDSISTAGVKKSALSRIPVIAYDSSGSGGGLDNLTGTDCPICLGEFAQGDKVRILPNCSHGFHAKCIDIWLLSNSSCPLCRQALLAEDQVNFVVGRLPENAPSTGQTTPVLVT</sequence>
<evidence type="ECO:0000256" key="13">
    <source>
        <dbReference type="SAM" id="Phobius"/>
    </source>
</evidence>
<evidence type="ECO:0000313" key="15">
    <source>
        <dbReference type="EMBL" id="OMO83007.1"/>
    </source>
</evidence>
<protein>
    <recommendedName>
        <fullName evidence="3">RING-type E3 ubiquitin transferase</fullName>
        <ecNumber evidence="3">2.3.2.27</ecNumber>
    </recommendedName>
</protein>
<keyword evidence="10 13" id="KW-0472">Membrane</keyword>
<dbReference type="Proteomes" id="UP000188268">
    <property type="component" value="Unassembled WGS sequence"/>
</dbReference>
<evidence type="ECO:0000256" key="5">
    <source>
        <dbReference type="ARBA" id="ARBA00022692"/>
    </source>
</evidence>
<evidence type="ECO:0000256" key="8">
    <source>
        <dbReference type="ARBA" id="ARBA00022833"/>
    </source>
</evidence>
<evidence type="ECO:0000259" key="14">
    <source>
        <dbReference type="PROSITE" id="PS50089"/>
    </source>
</evidence>
<dbReference type="GO" id="GO:0061630">
    <property type="term" value="F:ubiquitin protein ligase activity"/>
    <property type="evidence" value="ECO:0007669"/>
    <property type="project" value="UniProtKB-EC"/>
</dbReference>
<dbReference type="GO" id="GO:0016020">
    <property type="term" value="C:membrane"/>
    <property type="evidence" value="ECO:0007669"/>
    <property type="project" value="UniProtKB-SubCell"/>
</dbReference>
<evidence type="ECO:0000256" key="11">
    <source>
        <dbReference type="ARBA" id="ARBA00024209"/>
    </source>
</evidence>
<dbReference type="SMART" id="SM00184">
    <property type="entry name" value="RING"/>
    <property type="match status" value="1"/>
</dbReference>
<dbReference type="Gramene" id="OMO83007">
    <property type="protein sequence ID" value="OMO83007"/>
    <property type="gene ID" value="CCACVL1_11622"/>
</dbReference>
<evidence type="ECO:0000256" key="6">
    <source>
        <dbReference type="ARBA" id="ARBA00022723"/>
    </source>
</evidence>
<dbReference type="GO" id="GO:0016567">
    <property type="term" value="P:protein ubiquitination"/>
    <property type="evidence" value="ECO:0007669"/>
    <property type="project" value="InterPro"/>
</dbReference>
<gene>
    <name evidence="15" type="ORF">CCACVL1_11622</name>
</gene>
<dbReference type="AlphaFoldDB" id="A0A1R3IK88"/>
<dbReference type="OrthoDB" id="8062037at2759"/>